<dbReference type="InterPro" id="IPR044993">
    <property type="entry name" value="BXL"/>
</dbReference>
<dbReference type="Pfam" id="PF00933">
    <property type="entry name" value="Glyco_hydro_3"/>
    <property type="match status" value="1"/>
</dbReference>
<evidence type="ECO:0000256" key="4">
    <source>
        <dbReference type="ARBA" id="ARBA00022525"/>
    </source>
</evidence>
<evidence type="ECO:0000256" key="3">
    <source>
        <dbReference type="ARBA" id="ARBA00005336"/>
    </source>
</evidence>
<dbReference type="InterPro" id="IPR026891">
    <property type="entry name" value="Fn3-like"/>
</dbReference>
<accession>A0A3E2HAF6</accession>
<gene>
    <name evidence="16" type="ORF">B7463_g5947</name>
</gene>
<evidence type="ECO:0000256" key="14">
    <source>
        <dbReference type="SAM" id="SignalP"/>
    </source>
</evidence>
<dbReference type="Pfam" id="PF01915">
    <property type="entry name" value="Glyco_hydro_3_C"/>
    <property type="match status" value="1"/>
</dbReference>
<dbReference type="Proteomes" id="UP000258309">
    <property type="component" value="Unassembled WGS sequence"/>
</dbReference>
<dbReference type="InterPro" id="IPR036962">
    <property type="entry name" value="Glyco_hydro_3_N_sf"/>
</dbReference>
<protein>
    <recommendedName>
        <fullName evidence="13">xylan 1,4-beta-xylosidase</fullName>
        <ecNumber evidence="13">3.2.1.37</ecNumber>
    </recommendedName>
</protein>
<evidence type="ECO:0000256" key="6">
    <source>
        <dbReference type="ARBA" id="ARBA00022729"/>
    </source>
</evidence>
<dbReference type="Gene3D" id="2.60.40.10">
    <property type="entry name" value="Immunoglobulins"/>
    <property type="match status" value="1"/>
</dbReference>
<dbReference type="FunFam" id="3.20.20.300:FF:000013">
    <property type="entry name" value="Probable exo-1,4-beta-xylosidase xlnD"/>
    <property type="match status" value="1"/>
</dbReference>
<evidence type="ECO:0000256" key="11">
    <source>
        <dbReference type="ARBA" id="ARBA00023326"/>
    </source>
</evidence>
<evidence type="ECO:0000256" key="12">
    <source>
        <dbReference type="ARBA" id="ARBA00024574"/>
    </source>
</evidence>
<keyword evidence="17" id="KW-1185">Reference proteome</keyword>
<evidence type="ECO:0000256" key="1">
    <source>
        <dbReference type="ARBA" id="ARBA00004613"/>
    </source>
</evidence>
<evidence type="ECO:0000256" key="2">
    <source>
        <dbReference type="ARBA" id="ARBA00004851"/>
    </source>
</evidence>
<keyword evidence="5" id="KW-0858">Xylan degradation</keyword>
<dbReference type="OrthoDB" id="47059at2759"/>
<dbReference type="GO" id="GO:0045493">
    <property type="term" value="P:xylan catabolic process"/>
    <property type="evidence" value="ECO:0007669"/>
    <property type="project" value="UniProtKB-UniPathway"/>
</dbReference>
<dbReference type="SUPFAM" id="SSF52279">
    <property type="entry name" value="Beta-D-glucan exohydrolase, C-terminal domain"/>
    <property type="match status" value="1"/>
</dbReference>
<dbReference type="EC" id="3.2.1.37" evidence="13"/>
<feature type="signal peptide" evidence="14">
    <location>
        <begin position="1"/>
        <end position="20"/>
    </location>
</feature>
<keyword evidence="6 14" id="KW-0732">Signal</keyword>
<dbReference type="InterPro" id="IPR001764">
    <property type="entry name" value="Glyco_hydro_3_N"/>
</dbReference>
<proteinExistence type="inferred from homology"/>
<feature type="domain" description="Fibronectin type III-like" evidence="15">
    <location>
        <begin position="684"/>
        <end position="754"/>
    </location>
</feature>
<keyword evidence="10" id="KW-0326">Glycosidase</keyword>
<dbReference type="EMBL" id="NCSJ02000101">
    <property type="protein sequence ID" value="RFU30389.1"/>
    <property type="molecule type" value="Genomic_DNA"/>
</dbReference>
<keyword evidence="8" id="KW-0325">Glycoprotein</keyword>
<evidence type="ECO:0000256" key="10">
    <source>
        <dbReference type="ARBA" id="ARBA00023295"/>
    </source>
</evidence>
<keyword evidence="4" id="KW-0964">Secreted</keyword>
<dbReference type="Gene3D" id="3.40.50.1700">
    <property type="entry name" value="Glycoside hydrolase family 3 C-terminal domain"/>
    <property type="match status" value="1"/>
</dbReference>
<dbReference type="SMART" id="SM01217">
    <property type="entry name" value="Fn3_like"/>
    <property type="match status" value="1"/>
</dbReference>
<dbReference type="PANTHER" id="PTHR42721">
    <property type="entry name" value="SUGAR HYDROLASE-RELATED"/>
    <property type="match status" value="1"/>
</dbReference>
<evidence type="ECO:0000256" key="13">
    <source>
        <dbReference type="ARBA" id="ARBA00026107"/>
    </source>
</evidence>
<evidence type="ECO:0000256" key="7">
    <source>
        <dbReference type="ARBA" id="ARBA00022801"/>
    </source>
</evidence>
<evidence type="ECO:0000256" key="9">
    <source>
        <dbReference type="ARBA" id="ARBA00023277"/>
    </source>
</evidence>
<comment type="pathway">
    <text evidence="2">Glycan degradation; xylan degradation.</text>
</comment>
<comment type="similarity">
    <text evidence="3">Belongs to the glycosyl hydrolase 3 family.</text>
</comment>
<keyword evidence="11" id="KW-0624">Polysaccharide degradation</keyword>
<dbReference type="SUPFAM" id="SSF51445">
    <property type="entry name" value="(Trans)glycosidases"/>
    <property type="match status" value="1"/>
</dbReference>
<dbReference type="PANTHER" id="PTHR42721:SF3">
    <property type="entry name" value="BETA-D-XYLOSIDASE 5-RELATED"/>
    <property type="match status" value="1"/>
</dbReference>
<organism evidence="16 17">
    <name type="scientific">Scytalidium lignicola</name>
    <name type="common">Hyphomycete</name>
    <dbReference type="NCBI Taxonomy" id="5539"/>
    <lineage>
        <taxon>Eukaryota</taxon>
        <taxon>Fungi</taxon>
        <taxon>Dikarya</taxon>
        <taxon>Ascomycota</taxon>
        <taxon>Pezizomycotina</taxon>
        <taxon>Leotiomycetes</taxon>
        <taxon>Leotiomycetes incertae sedis</taxon>
        <taxon>Scytalidium</taxon>
    </lineage>
</organism>
<dbReference type="FunFam" id="3.40.50.1700:FF:000007">
    <property type="entry name" value="Exo-1,4-beta-xylosidase xlnD"/>
    <property type="match status" value="1"/>
</dbReference>
<dbReference type="InterPro" id="IPR002772">
    <property type="entry name" value="Glyco_hydro_3_C"/>
</dbReference>
<dbReference type="GO" id="GO:0009044">
    <property type="term" value="F:xylan 1,4-beta-xylosidase activity"/>
    <property type="evidence" value="ECO:0007669"/>
    <property type="project" value="UniProtKB-EC"/>
</dbReference>
<comment type="caution">
    <text evidence="16">The sequence shown here is derived from an EMBL/GenBank/DDBJ whole genome shotgun (WGS) entry which is preliminary data.</text>
</comment>
<evidence type="ECO:0000313" key="17">
    <source>
        <dbReference type="Proteomes" id="UP000258309"/>
    </source>
</evidence>
<dbReference type="GO" id="GO:0005576">
    <property type="term" value="C:extracellular region"/>
    <property type="evidence" value="ECO:0007669"/>
    <property type="project" value="UniProtKB-SubCell"/>
</dbReference>
<feature type="chain" id="PRO_5017627367" description="xylan 1,4-beta-xylosidase" evidence="14">
    <location>
        <begin position="21"/>
        <end position="787"/>
    </location>
</feature>
<dbReference type="Gene3D" id="3.20.20.300">
    <property type="entry name" value="Glycoside hydrolase, family 3, N-terminal domain"/>
    <property type="match status" value="1"/>
</dbReference>
<comment type="catalytic activity">
    <reaction evidence="12">
        <text>Hydrolysis of (1-&gt;4)-beta-D-xylans, to remove successive D-xylose residues from the non-reducing termini.</text>
        <dbReference type="EC" id="3.2.1.37"/>
    </reaction>
</comment>
<dbReference type="GO" id="GO:0046556">
    <property type="term" value="F:alpha-L-arabinofuranosidase activity"/>
    <property type="evidence" value="ECO:0007669"/>
    <property type="project" value="TreeGrafter"/>
</dbReference>
<evidence type="ECO:0000259" key="15">
    <source>
        <dbReference type="SMART" id="SM01217"/>
    </source>
</evidence>
<evidence type="ECO:0000313" key="16">
    <source>
        <dbReference type="EMBL" id="RFU30389.1"/>
    </source>
</evidence>
<dbReference type="STRING" id="5539.A0A3E2HAF6"/>
<dbReference type="GO" id="GO:0031222">
    <property type="term" value="P:arabinan catabolic process"/>
    <property type="evidence" value="ECO:0007669"/>
    <property type="project" value="TreeGrafter"/>
</dbReference>
<dbReference type="InterPro" id="IPR036881">
    <property type="entry name" value="Glyco_hydro_3_C_sf"/>
</dbReference>
<sequence>MMSALLSALGLLSLVKFVAADFPDCENGPLRNNTVCDTSKDPYTRAAALVSLFTLGEKINNTQNASPGVPRIGLPTYEWWNEALHGVASSPGVTFADSGDDYSYATSFPQPILMGAAFDDELIHAVATVVSTEARAFNNGNYSGLNYWTPNINPYKDPRWGRGQETPGEDPFHLSSYVHQLITGLQGGQDEQPYKKIVATCKHYAGYDLENWHGFARYGFDAVINSQDLREYYLPPFQKCARDSNVQSVMCSYNAVNGVPTCADNYLLQTILRDYWGWTEEDQWVTSDCDAVNNIFNATSWNVPEYGHNYTATPEQAVADALNAGTDLDCGTFYPDFLGSAYDQGLFDIATLDRSLIRRYASLVRLGYFDPPSIQPYRQLTFANVSTPEAETLALKAAEEGIVLLKNDGVLPLSPDVKLLAVIGPWADATVQMQGNYYGIPPYLHSPLYAAQAANFSVMYAQGADINSTNTTGFAAALAISKEADAVLFFGGIDISIEAESMDRNNITWIGNQLDLISQLSNSSKPLVVVQMGTMLDDSSLVSNAGVNALVWGGYPGQDGGTAIINVLTGKTAPAGRLPVTQYPGDYVNQVPMTNMSLRPYESTNYSESNPGRTYKWYTGTPVFEFGYGLHYTNFTASVKDSSQSTYSISDLLSVNSTASFKDLIPFKTIPVNVKNTGNVDSDYVVLGFLSGEFGPTPYPIKSLVAYTRLHNIRPGSSQTASLSLTLGSLGRADDSGDLVLYPGNYSIAIDTDKKAVWNFTLTGQASNLDGWPAPPPFGLPGNNTTN</sequence>
<dbReference type="InterPro" id="IPR013783">
    <property type="entry name" value="Ig-like_fold"/>
</dbReference>
<comment type="subcellular location">
    <subcellularLocation>
        <location evidence="1">Secreted</location>
    </subcellularLocation>
</comment>
<evidence type="ECO:0000256" key="5">
    <source>
        <dbReference type="ARBA" id="ARBA00022651"/>
    </source>
</evidence>
<feature type="non-terminal residue" evidence="16">
    <location>
        <position position="787"/>
    </location>
</feature>
<dbReference type="AlphaFoldDB" id="A0A3E2HAF6"/>
<evidence type="ECO:0000256" key="8">
    <source>
        <dbReference type="ARBA" id="ARBA00023180"/>
    </source>
</evidence>
<dbReference type="OMA" id="WGFKGHV"/>
<name>A0A3E2HAF6_SCYLI</name>
<reference evidence="16 17" key="1">
    <citation type="submission" date="2018-05" db="EMBL/GenBank/DDBJ databases">
        <title>Draft genome sequence of Scytalidium lignicola DSM 105466, a ubiquitous saprotrophic fungus.</title>
        <authorList>
            <person name="Buettner E."/>
            <person name="Gebauer A.M."/>
            <person name="Hofrichter M."/>
            <person name="Liers C."/>
            <person name="Kellner H."/>
        </authorList>
    </citation>
    <scope>NUCLEOTIDE SEQUENCE [LARGE SCALE GENOMIC DNA]</scope>
    <source>
        <strain evidence="16 17">DSM 105466</strain>
    </source>
</reference>
<keyword evidence="9" id="KW-0119">Carbohydrate metabolism</keyword>
<keyword evidence="7" id="KW-0378">Hydrolase</keyword>
<dbReference type="InterPro" id="IPR017853">
    <property type="entry name" value="GH"/>
</dbReference>
<dbReference type="UniPathway" id="UPA00114"/>
<feature type="non-terminal residue" evidence="16">
    <location>
        <position position="1"/>
    </location>
</feature>